<evidence type="ECO:0000256" key="3">
    <source>
        <dbReference type="ARBA" id="ARBA00022502"/>
    </source>
</evidence>
<feature type="transmembrane region" description="Helical" evidence="10">
    <location>
        <begin position="214"/>
        <end position="237"/>
    </location>
</feature>
<dbReference type="InterPro" id="IPR007315">
    <property type="entry name" value="PIG-V/Gpi18"/>
</dbReference>
<evidence type="ECO:0000256" key="4">
    <source>
        <dbReference type="ARBA" id="ARBA00022676"/>
    </source>
</evidence>
<evidence type="ECO:0000313" key="12">
    <source>
        <dbReference type="Proteomes" id="UP000718564"/>
    </source>
</evidence>
<feature type="transmembrane region" description="Helical" evidence="10">
    <location>
        <begin position="139"/>
        <end position="158"/>
    </location>
</feature>
<feature type="transmembrane region" description="Helical" evidence="10">
    <location>
        <begin position="398"/>
        <end position="418"/>
    </location>
</feature>
<keyword evidence="8 10" id="KW-1133">Transmembrane helix</keyword>
<keyword evidence="5" id="KW-0808">Transferase</keyword>
<dbReference type="Pfam" id="PF04188">
    <property type="entry name" value="Mannosyl_trans2"/>
    <property type="match status" value="1"/>
</dbReference>
<sequence>MIKGQIFLNKALWTKIVLFPATMWLTSRLLIWITMLLIAPLLPVPAGGNTTTFGWGVFFAWDSEYYRTIASSGYKFINDGKSHTLAFFPLFPLIIRVLMNLGLPFEIAGTLVSNLAFLAALYFLYFWVKEQAGESAARWTTAVVAWCPLSIFAGVIYTEGLYLLLSTAALRAFDKQHYGWTVFWGAMATATRPTGMALITAFALAAWKQRRPPIAYLASFAAGAGLVFFSIYCAIQFGDPLGFIHAQQKWRPTLGFDWQGWWKMLMQVTVGTLNWKHGGIKDPLHPLLFTMIIGIGSCLWYFRKQLGSQKVDYGFAALVFLLWILAGDPLINAIAIFGSVYLLWQLRAQLTPVTVIYGFCGIGLLLASGSTISLSRLVYGIVSPSVALGVLLSRYPRWGYLMLSFFAILLASFAVRFAQELWVG</sequence>
<feature type="transmembrane region" description="Helical" evidence="10">
    <location>
        <begin position="314"/>
        <end position="344"/>
    </location>
</feature>
<dbReference type="RefSeq" id="WP_169157894.1">
    <property type="nucleotide sequence ID" value="NZ_CAWPJE010000303.1"/>
</dbReference>
<organism evidence="11 12">
    <name type="scientific">Brasilonema bromeliae SPC951</name>
    <dbReference type="NCBI Taxonomy" id="385972"/>
    <lineage>
        <taxon>Bacteria</taxon>
        <taxon>Bacillati</taxon>
        <taxon>Cyanobacteriota</taxon>
        <taxon>Cyanophyceae</taxon>
        <taxon>Nostocales</taxon>
        <taxon>Scytonemataceae</taxon>
        <taxon>Brasilonema</taxon>
        <taxon>Bromeliae group (in: Brasilonema)</taxon>
    </lineage>
</organism>
<keyword evidence="7" id="KW-0256">Endoplasmic reticulum</keyword>
<feature type="transmembrane region" description="Helical" evidence="10">
    <location>
        <begin position="12"/>
        <end position="38"/>
    </location>
</feature>
<gene>
    <name evidence="11" type="ORF">DP116_25995</name>
</gene>
<evidence type="ECO:0000313" key="11">
    <source>
        <dbReference type="EMBL" id="NMG22707.1"/>
    </source>
</evidence>
<evidence type="ECO:0000256" key="6">
    <source>
        <dbReference type="ARBA" id="ARBA00022692"/>
    </source>
</evidence>
<evidence type="ECO:0000256" key="5">
    <source>
        <dbReference type="ARBA" id="ARBA00022679"/>
    </source>
</evidence>
<keyword evidence="12" id="KW-1185">Reference proteome</keyword>
<evidence type="ECO:0000256" key="9">
    <source>
        <dbReference type="ARBA" id="ARBA00023136"/>
    </source>
</evidence>
<keyword evidence="4" id="KW-0328">Glycosyltransferase</keyword>
<keyword evidence="3" id="KW-0337">GPI-anchor biosynthesis</keyword>
<feature type="transmembrane region" description="Helical" evidence="10">
    <location>
        <begin position="107"/>
        <end position="127"/>
    </location>
</feature>
<proteinExistence type="predicted"/>
<evidence type="ECO:0000256" key="7">
    <source>
        <dbReference type="ARBA" id="ARBA00022824"/>
    </source>
</evidence>
<dbReference type="PANTHER" id="PTHR12468:SF2">
    <property type="entry name" value="GPI MANNOSYLTRANSFERASE 2"/>
    <property type="match status" value="1"/>
</dbReference>
<evidence type="ECO:0000256" key="8">
    <source>
        <dbReference type="ARBA" id="ARBA00022989"/>
    </source>
</evidence>
<comment type="pathway">
    <text evidence="2">Glycolipid biosynthesis; glycosylphosphatidylinositol-anchor biosynthesis.</text>
</comment>
<evidence type="ECO:0000256" key="2">
    <source>
        <dbReference type="ARBA" id="ARBA00004687"/>
    </source>
</evidence>
<keyword evidence="9 10" id="KW-0472">Membrane</keyword>
<feature type="transmembrane region" description="Helical" evidence="10">
    <location>
        <begin position="350"/>
        <end position="367"/>
    </location>
</feature>
<comment type="caution">
    <text evidence="11">The sequence shown here is derived from an EMBL/GenBank/DDBJ whole genome shotgun (WGS) entry which is preliminary data.</text>
</comment>
<name>A0ABX1PDZ8_9CYAN</name>
<evidence type="ECO:0000256" key="1">
    <source>
        <dbReference type="ARBA" id="ARBA00004477"/>
    </source>
</evidence>
<protein>
    <recommendedName>
        <fullName evidence="13">Integral membrane protein</fullName>
    </recommendedName>
</protein>
<feature type="transmembrane region" description="Helical" evidence="10">
    <location>
        <begin position="178"/>
        <end position="207"/>
    </location>
</feature>
<dbReference type="Proteomes" id="UP000718564">
    <property type="component" value="Unassembled WGS sequence"/>
</dbReference>
<evidence type="ECO:0008006" key="13">
    <source>
        <dbReference type="Google" id="ProtNLM"/>
    </source>
</evidence>
<evidence type="ECO:0000256" key="10">
    <source>
        <dbReference type="SAM" id="Phobius"/>
    </source>
</evidence>
<feature type="transmembrane region" description="Helical" evidence="10">
    <location>
        <begin position="284"/>
        <end position="302"/>
    </location>
</feature>
<dbReference type="EMBL" id="QMEB01000299">
    <property type="protein sequence ID" value="NMG22707.1"/>
    <property type="molecule type" value="Genomic_DNA"/>
</dbReference>
<keyword evidence="6 10" id="KW-0812">Transmembrane</keyword>
<dbReference type="PANTHER" id="PTHR12468">
    <property type="entry name" value="GPI MANNOSYLTRANSFERASE 2"/>
    <property type="match status" value="1"/>
</dbReference>
<reference evidence="11 12" key="1">
    <citation type="submission" date="2018-06" db="EMBL/GenBank/DDBJ databases">
        <title>Comparative genomics of Brasilonema spp. strains.</title>
        <authorList>
            <person name="Alvarenga D.O."/>
            <person name="Fiore M.F."/>
            <person name="Varani A.M."/>
        </authorList>
    </citation>
    <scope>NUCLEOTIDE SEQUENCE [LARGE SCALE GENOMIC DNA]</scope>
    <source>
        <strain evidence="11 12">SPC951</strain>
    </source>
</reference>
<comment type="subcellular location">
    <subcellularLocation>
        <location evidence="1">Endoplasmic reticulum membrane</location>
        <topology evidence="1">Multi-pass membrane protein</topology>
    </subcellularLocation>
</comment>
<accession>A0ABX1PDZ8</accession>